<proteinExistence type="predicted"/>
<dbReference type="Proteomes" id="UP000284334">
    <property type="component" value="Segment"/>
</dbReference>
<reference evidence="1 2" key="1">
    <citation type="submission" date="2018-10" db="EMBL/GenBank/DDBJ databases">
        <authorList>
            <person name="Soria N.A."/>
            <person name="Batley M.G."/>
            <person name="Hanafy A."/>
            <person name="Singh N."/>
            <person name="Shaffer C.D."/>
            <person name="Weston-Hafer K.A."/>
            <person name="Russell D.A."/>
            <person name="Pope W.H."/>
            <person name="Jacobs-Sera D."/>
            <person name="Hendrix R.W."/>
            <person name="Hatfull G.F."/>
        </authorList>
    </citation>
    <scope>NUCLEOTIDE SEQUENCE [LARGE SCALE GENOMIC DNA]</scope>
</reference>
<keyword evidence="2" id="KW-1185">Reference proteome</keyword>
<evidence type="ECO:0000313" key="1">
    <source>
        <dbReference type="EMBL" id="AZU97307.1"/>
    </source>
</evidence>
<evidence type="ECO:0000313" key="2">
    <source>
        <dbReference type="Proteomes" id="UP000284334"/>
    </source>
</evidence>
<protein>
    <submittedName>
        <fullName evidence="1">Uncharacterized protein</fullName>
    </submittedName>
</protein>
<dbReference type="EMBL" id="MK061412">
    <property type="protein sequence ID" value="AZU97307.1"/>
    <property type="molecule type" value="Genomic_DNA"/>
</dbReference>
<organism evidence="1 2">
    <name type="scientific">Streptomyces phage Gilson</name>
    <dbReference type="NCBI Taxonomy" id="2488789"/>
    <lineage>
        <taxon>Viruses</taxon>
        <taxon>Duplodnaviria</taxon>
        <taxon>Heunggongvirae</taxon>
        <taxon>Uroviricota</taxon>
        <taxon>Caudoviricetes</taxon>
        <taxon>Stanwilliamsviridae</taxon>
        <taxon>Loccivirinae</taxon>
        <taxon>Gilsonvirus</taxon>
        <taxon>Gilsonvirus gilson</taxon>
    </lineage>
</organism>
<dbReference type="KEGG" id="vg:55612952"/>
<name>A0A3T0ID24_9CAUD</name>
<sequence length="81" mass="9309">MSSTPNGHVVRFEIPGFGVTKFRPEVFEKLYRKLMNNPVSMTVENLRFHGFDLAVMNRPHDELSKLEWIAIWGECSGKGLD</sequence>
<accession>A0A3T0ID24</accession>
<dbReference type="RefSeq" id="YP_009842692.1">
    <property type="nucleotide sequence ID" value="NC_048742.1"/>
</dbReference>
<gene>
    <name evidence="1" type="primary">262</name>
    <name evidence="1" type="ORF">SEA_GILSON_262</name>
</gene>
<dbReference type="GeneID" id="55612952"/>